<dbReference type="AlphaFoldDB" id="A0A915IZE7"/>
<accession>A0A915IZE7</accession>
<organism evidence="2 3">
    <name type="scientific">Romanomermis culicivorax</name>
    <name type="common">Nematode worm</name>
    <dbReference type="NCBI Taxonomy" id="13658"/>
    <lineage>
        <taxon>Eukaryota</taxon>
        <taxon>Metazoa</taxon>
        <taxon>Ecdysozoa</taxon>
        <taxon>Nematoda</taxon>
        <taxon>Enoplea</taxon>
        <taxon>Dorylaimia</taxon>
        <taxon>Mermithida</taxon>
        <taxon>Mermithoidea</taxon>
        <taxon>Mermithidae</taxon>
        <taxon>Romanomermis</taxon>
    </lineage>
</organism>
<keyword evidence="1" id="KW-1133">Transmembrane helix</keyword>
<reference evidence="3" key="1">
    <citation type="submission" date="2022-11" db="UniProtKB">
        <authorList>
            <consortium name="WormBaseParasite"/>
        </authorList>
    </citation>
    <scope>IDENTIFICATION</scope>
</reference>
<name>A0A915IZE7_ROMCU</name>
<keyword evidence="2" id="KW-1185">Reference proteome</keyword>
<keyword evidence="1" id="KW-0812">Transmembrane</keyword>
<dbReference type="Proteomes" id="UP000887565">
    <property type="component" value="Unplaced"/>
</dbReference>
<protein>
    <submittedName>
        <fullName evidence="3">Uncharacterized protein</fullName>
    </submittedName>
</protein>
<feature type="transmembrane region" description="Helical" evidence="1">
    <location>
        <begin position="59"/>
        <end position="89"/>
    </location>
</feature>
<keyword evidence="1" id="KW-0472">Membrane</keyword>
<evidence type="ECO:0000313" key="3">
    <source>
        <dbReference type="WBParaSite" id="nRc.2.0.1.t19209-RA"/>
    </source>
</evidence>
<evidence type="ECO:0000256" key="1">
    <source>
        <dbReference type="SAM" id="Phobius"/>
    </source>
</evidence>
<evidence type="ECO:0000313" key="2">
    <source>
        <dbReference type="Proteomes" id="UP000887565"/>
    </source>
</evidence>
<proteinExistence type="predicted"/>
<sequence>MAPNTGAVVITNAECEAVVVLVMGVVAYIHVAVVEDGSETGRVNLVHLFTLRLMMRGSVMAIMIAAIVGIAVLATGLVSFTMVLVIALINGKALEV</sequence>
<dbReference type="WBParaSite" id="nRc.2.0.1.t19209-RA">
    <property type="protein sequence ID" value="nRc.2.0.1.t19209-RA"/>
    <property type="gene ID" value="nRc.2.0.1.g19209"/>
</dbReference>